<keyword evidence="3" id="KW-1185">Reference proteome</keyword>
<dbReference type="Proteomes" id="UP001482513">
    <property type="component" value="Unassembled WGS sequence"/>
</dbReference>
<evidence type="ECO:0000313" key="2">
    <source>
        <dbReference type="EMBL" id="MEP0949802.1"/>
    </source>
</evidence>
<keyword evidence="1" id="KW-0472">Membrane</keyword>
<keyword evidence="1" id="KW-0812">Transmembrane</keyword>
<keyword evidence="1" id="KW-1133">Transmembrane helix</keyword>
<feature type="transmembrane region" description="Helical" evidence="1">
    <location>
        <begin position="60"/>
        <end position="81"/>
    </location>
</feature>
<evidence type="ECO:0000256" key="1">
    <source>
        <dbReference type="SAM" id="Phobius"/>
    </source>
</evidence>
<evidence type="ECO:0000313" key="3">
    <source>
        <dbReference type="Proteomes" id="UP001482513"/>
    </source>
</evidence>
<dbReference type="RefSeq" id="WP_190703393.1">
    <property type="nucleotide sequence ID" value="NZ_JAMPKX010000015.1"/>
</dbReference>
<proteinExistence type="predicted"/>
<dbReference type="EMBL" id="JAMPKX010000015">
    <property type="protein sequence ID" value="MEP0949802.1"/>
    <property type="molecule type" value="Genomic_DNA"/>
</dbReference>
<protein>
    <submittedName>
        <fullName evidence="2">Uncharacterized protein</fullName>
    </submittedName>
</protein>
<sequence length="127" mass="12927">MKLLSRSALAASIAVVGLVITVGSGTAYSGYILSNWGDSELSTANDGPNGFLVASPDTNALGIALGGVGAIAALLSGGTLLTRQRWQAQAAAALETEVNPSPTIQIETVLVSEPAEIESEVALAYRR</sequence>
<comment type="caution">
    <text evidence="2">The sequence shown here is derived from an EMBL/GenBank/DDBJ whole genome shotgun (WGS) entry which is preliminary data.</text>
</comment>
<gene>
    <name evidence="2" type="ORF">NC992_23205</name>
</gene>
<reference evidence="2 3" key="1">
    <citation type="submission" date="2022-04" db="EMBL/GenBank/DDBJ databases">
        <title>Positive selection, recombination, and allopatry shape intraspecific diversity of widespread and dominant cyanobacteria.</title>
        <authorList>
            <person name="Wei J."/>
            <person name="Shu W."/>
            <person name="Hu C."/>
        </authorList>
    </citation>
    <scope>NUCLEOTIDE SEQUENCE [LARGE SCALE GENOMIC DNA]</scope>
    <source>
        <strain evidence="2 3">DQ-A4</strain>
    </source>
</reference>
<name>A0ABV0KD36_9CYAN</name>
<organism evidence="2 3">
    <name type="scientific">Leptolyngbya subtilissima DQ-A4</name>
    <dbReference type="NCBI Taxonomy" id="2933933"/>
    <lineage>
        <taxon>Bacteria</taxon>
        <taxon>Bacillati</taxon>
        <taxon>Cyanobacteriota</taxon>
        <taxon>Cyanophyceae</taxon>
        <taxon>Leptolyngbyales</taxon>
        <taxon>Leptolyngbyaceae</taxon>
        <taxon>Leptolyngbya group</taxon>
        <taxon>Leptolyngbya</taxon>
    </lineage>
</organism>
<accession>A0ABV0KD36</accession>